<dbReference type="Pfam" id="PF09341">
    <property type="entry name" value="Pcc1"/>
    <property type="match status" value="1"/>
</dbReference>
<comment type="function">
    <text evidence="7">Component of the EKC/KEOPS complex that is required for the formation of a threonylcarbamoyl group on adenosine at position 37 (t(6)A37) in tRNAs that read codons beginning with adenine. The complex is probably involved in the transfer of the threonylcarbamoyl moiety of threonylcarbamoyl-AMP (TC-AMP) to the N6 group of A37. LAGE3 functions as a dimerization module for the complex.</text>
</comment>
<comment type="subcellular location">
    <subcellularLocation>
        <location evidence="2">Cytoplasm</location>
    </subcellularLocation>
    <subcellularLocation>
        <location evidence="1">Nucleus</location>
    </subcellularLocation>
</comment>
<dbReference type="Gene3D" id="3.30.310.50">
    <property type="entry name" value="Alpha-D-phosphohexomutase, C-terminal domain"/>
    <property type="match status" value="1"/>
</dbReference>
<dbReference type="PANTHER" id="PTHR31283:SF5">
    <property type="entry name" value="EKC_KEOPS COMPLEX SUBUNIT LAGE3"/>
    <property type="match status" value="1"/>
</dbReference>
<evidence type="ECO:0000256" key="9">
    <source>
        <dbReference type="ARBA" id="ARBA00076355"/>
    </source>
</evidence>
<evidence type="ECO:0000256" key="3">
    <source>
        <dbReference type="ARBA" id="ARBA00007073"/>
    </source>
</evidence>
<evidence type="ECO:0000256" key="8">
    <source>
        <dbReference type="ARBA" id="ARBA00062157"/>
    </source>
</evidence>
<keyword evidence="5" id="KW-0819">tRNA processing</keyword>
<dbReference type="EMBL" id="FN654684">
    <property type="protein sequence ID" value="CBY35837.1"/>
    <property type="molecule type" value="Genomic_DNA"/>
</dbReference>
<dbReference type="FunFam" id="3.30.310.50:FF:000005">
    <property type="entry name" value="L antigen family member 3"/>
    <property type="match status" value="1"/>
</dbReference>
<dbReference type="GO" id="GO:0005634">
    <property type="term" value="C:nucleus"/>
    <property type="evidence" value="ECO:0007669"/>
    <property type="project" value="UniProtKB-SubCell"/>
</dbReference>
<dbReference type="AlphaFoldDB" id="E4YK26"/>
<evidence type="ECO:0000256" key="6">
    <source>
        <dbReference type="ARBA" id="ARBA00023242"/>
    </source>
</evidence>
<accession>E4YK26</accession>
<dbReference type="InterPro" id="IPR015419">
    <property type="entry name" value="CTAG/Pcc1"/>
</dbReference>
<evidence type="ECO:0000313" key="10">
    <source>
        <dbReference type="EMBL" id="CBY35837.1"/>
    </source>
</evidence>
<evidence type="ECO:0000256" key="2">
    <source>
        <dbReference type="ARBA" id="ARBA00004496"/>
    </source>
</evidence>
<dbReference type="GO" id="GO:0005737">
    <property type="term" value="C:cytoplasm"/>
    <property type="evidence" value="ECO:0007669"/>
    <property type="project" value="UniProtKB-SubCell"/>
</dbReference>
<comment type="subunit">
    <text evidence="8">Component of the EKC/KEOPS complex composed of at least GON7, TP53RK, TPRKB, OSGEP and LAGE3; the whole complex dimerizes.</text>
</comment>
<reference evidence="10" key="1">
    <citation type="journal article" date="2010" name="Science">
        <title>Plasticity of animal genome architecture unmasked by rapid evolution of a pelagic tunicate.</title>
        <authorList>
            <person name="Denoeud F."/>
            <person name="Henriet S."/>
            <person name="Mungpakdee S."/>
            <person name="Aury J.M."/>
            <person name="Da Silva C."/>
            <person name="Brinkmann H."/>
            <person name="Mikhaleva J."/>
            <person name="Olsen L.C."/>
            <person name="Jubin C."/>
            <person name="Canestro C."/>
            <person name="Bouquet J.M."/>
            <person name="Danks G."/>
            <person name="Poulain J."/>
            <person name="Campsteijn C."/>
            <person name="Adamski M."/>
            <person name="Cross I."/>
            <person name="Yadetie F."/>
            <person name="Muffato M."/>
            <person name="Louis A."/>
            <person name="Butcher S."/>
            <person name="Tsagkogeorga G."/>
            <person name="Konrad A."/>
            <person name="Singh S."/>
            <person name="Jensen M.F."/>
            <person name="Cong E.H."/>
            <person name="Eikeseth-Otteraa H."/>
            <person name="Noel B."/>
            <person name="Anthouard V."/>
            <person name="Porcel B.M."/>
            <person name="Kachouri-Lafond R."/>
            <person name="Nishino A."/>
            <person name="Ugolini M."/>
            <person name="Chourrout P."/>
            <person name="Nishida H."/>
            <person name="Aasland R."/>
            <person name="Huzurbazar S."/>
            <person name="Westhof E."/>
            <person name="Delsuc F."/>
            <person name="Lehrach H."/>
            <person name="Reinhardt R."/>
            <person name="Weissenbach J."/>
            <person name="Roy S.W."/>
            <person name="Artiguenave F."/>
            <person name="Postlethwait J.H."/>
            <person name="Manak J.R."/>
            <person name="Thompson E.M."/>
            <person name="Jaillon O."/>
            <person name="Du Pasquier L."/>
            <person name="Boudinot P."/>
            <person name="Liberles D.A."/>
            <person name="Volff J.N."/>
            <person name="Philippe H."/>
            <person name="Lenhard B."/>
            <person name="Roest Crollius H."/>
            <person name="Wincker P."/>
            <person name="Chourrout D."/>
        </authorList>
    </citation>
    <scope>NUCLEOTIDE SEQUENCE [LARGE SCALE GENOMIC DNA]</scope>
</reference>
<organism evidence="10">
    <name type="scientific">Oikopleura dioica</name>
    <name type="common">Tunicate</name>
    <dbReference type="NCBI Taxonomy" id="34765"/>
    <lineage>
        <taxon>Eukaryota</taxon>
        <taxon>Metazoa</taxon>
        <taxon>Chordata</taxon>
        <taxon>Tunicata</taxon>
        <taxon>Appendicularia</taxon>
        <taxon>Copelata</taxon>
        <taxon>Oikopleuridae</taxon>
        <taxon>Oikopleura</taxon>
    </lineage>
</organism>
<comment type="similarity">
    <text evidence="3">Belongs to the CTAG/PCC1 family.</text>
</comment>
<evidence type="ECO:0000256" key="1">
    <source>
        <dbReference type="ARBA" id="ARBA00004123"/>
    </source>
</evidence>
<keyword evidence="4" id="KW-0963">Cytoplasm</keyword>
<dbReference type="GO" id="GO:0000408">
    <property type="term" value="C:EKC/KEOPS complex"/>
    <property type="evidence" value="ECO:0007669"/>
    <property type="project" value="TreeGrafter"/>
</dbReference>
<dbReference type="PANTHER" id="PTHR31283">
    <property type="entry name" value="EKC/KEOPS COMPLEX SUBUNIT PCC1 FAMILY MEMBER"/>
    <property type="match status" value="1"/>
</dbReference>
<name>E4YK26_OIKDI</name>
<keyword evidence="6" id="KW-0539">Nucleus</keyword>
<dbReference type="Proteomes" id="UP000011014">
    <property type="component" value="Unassembled WGS sequence"/>
</dbReference>
<gene>
    <name evidence="10" type="ORF">GSOID_T00028305001</name>
</gene>
<proteinExistence type="inferred from homology"/>
<evidence type="ECO:0000256" key="4">
    <source>
        <dbReference type="ARBA" id="ARBA00022490"/>
    </source>
</evidence>
<evidence type="ECO:0000256" key="5">
    <source>
        <dbReference type="ARBA" id="ARBA00022694"/>
    </source>
</evidence>
<protein>
    <recommendedName>
        <fullName evidence="9">L antigen family member 3</fullName>
    </recommendedName>
</protein>
<evidence type="ECO:0000256" key="7">
    <source>
        <dbReference type="ARBA" id="ARBA00053047"/>
    </source>
</evidence>
<dbReference type="GO" id="GO:0008033">
    <property type="term" value="P:tRNA processing"/>
    <property type="evidence" value="ECO:0007669"/>
    <property type="project" value="UniProtKB-KW"/>
</dbReference>
<dbReference type="GO" id="GO:0070525">
    <property type="term" value="P:tRNA threonylcarbamoyladenosine metabolic process"/>
    <property type="evidence" value="ECO:0007669"/>
    <property type="project" value="TreeGrafter"/>
</dbReference>
<sequence length="83" mass="9561">MYTMNVEVPFESERHAEIALNSVIQDEEPRAGTHIERKITVEGNLLKIHWEAEQARILRTSAQSLLQLLILVTQTIEQFDGME</sequence>